<sequence length="352" mass="40100">MVILSIKQYNHTMKHKRLDLFVAIFFLTAFCNIVFAQSEISKKTFTYSIKENDTLKLDLYVDENADTANRPCLLYVFGGGFVAGRRNDKVSAPFFQKIVKMGFNVVSIDYRLGFRKAFGDPKDKATFSENMKKYKPLQFLDIFYGSINMAVEDLFDATNYIVTHANDLRINPQLIVPIGSSAGAVTVLQGENNISNSTELALKHLPENFNYAGVISMAGAVFSMKGDVKWTAKTAPILMFHGDADKQVPYDKARIKVLLFPLKFGFYGSKHLSKQLEKNKSPYWFYSVENAGHEMCYKPMYDDVNEILSFYKKYIVLHQQLSTNTIVEDYTVPEKKKKFGFKDYVKGNFGGQ</sequence>
<gene>
    <name evidence="3" type="ORF">DI598_15755</name>
</gene>
<name>A0A2W5GN54_9SPHI</name>
<dbReference type="Pfam" id="PF20434">
    <property type="entry name" value="BD-FAE"/>
    <property type="match status" value="1"/>
</dbReference>
<dbReference type="InterPro" id="IPR029058">
    <property type="entry name" value="AB_hydrolase_fold"/>
</dbReference>
<dbReference type="PANTHER" id="PTHR48081">
    <property type="entry name" value="AB HYDROLASE SUPERFAMILY PROTEIN C4A8.06C"/>
    <property type="match status" value="1"/>
</dbReference>
<comment type="caution">
    <text evidence="3">The sequence shown here is derived from an EMBL/GenBank/DDBJ whole genome shotgun (WGS) entry which is preliminary data.</text>
</comment>
<dbReference type="InterPro" id="IPR049492">
    <property type="entry name" value="BD-FAE-like_dom"/>
</dbReference>
<dbReference type="AlphaFoldDB" id="A0A2W5GN54"/>
<dbReference type="GO" id="GO:0016787">
    <property type="term" value="F:hydrolase activity"/>
    <property type="evidence" value="ECO:0007669"/>
    <property type="project" value="UniProtKB-KW"/>
</dbReference>
<protein>
    <submittedName>
        <fullName evidence="3">Alpha/beta hydrolase</fullName>
    </submittedName>
</protein>
<dbReference type="Gene3D" id="3.40.50.1820">
    <property type="entry name" value="alpha/beta hydrolase"/>
    <property type="match status" value="1"/>
</dbReference>
<feature type="domain" description="BD-FAE-like" evidence="2">
    <location>
        <begin position="57"/>
        <end position="115"/>
    </location>
</feature>
<dbReference type="EMBL" id="QFOI01000371">
    <property type="protein sequence ID" value="PZP43459.1"/>
    <property type="molecule type" value="Genomic_DNA"/>
</dbReference>
<evidence type="ECO:0000256" key="1">
    <source>
        <dbReference type="ARBA" id="ARBA00022801"/>
    </source>
</evidence>
<dbReference type="Proteomes" id="UP000249645">
    <property type="component" value="Unassembled WGS sequence"/>
</dbReference>
<dbReference type="InterPro" id="IPR050300">
    <property type="entry name" value="GDXG_lipolytic_enzyme"/>
</dbReference>
<organism evidence="3 4">
    <name type="scientific">Pseudopedobacter saltans</name>
    <dbReference type="NCBI Taxonomy" id="151895"/>
    <lineage>
        <taxon>Bacteria</taxon>
        <taxon>Pseudomonadati</taxon>
        <taxon>Bacteroidota</taxon>
        <taxon>Sphingobacteriia</taxon>
        <taxon>Sphingobacteriales</taxon>
        <taxon>Sphingobacteriaceae</taxon>
        <taxon>Pseudopedobacter</taxon>
    </lineage>
</organism>
<evidence type="ECO:0000313" key="3">
    <source>
        <dbReference type="EMBL" id="PZP43459.1"/>
    </source>
</evidence>
<keyword evidence="1 3" id="KW-0378">Hydrolase</keyword>
<evidence type="ECO:0000259" key="2">
    <source>
        <dbReference type="Pfam" id="PF20434"/>
    </source>
</evidence>
<dbReference type="SUPFAM" id="SSF53474">
    <property type="entry name" value="alpha/beta-Hydrolases"/>
    <property type="match status" value="1"/>
</dbReference>
<accession>A0A2W5GN54</accession>
<evidence type="ECO:0000313" key="4">
    <source>
        <dbReference type="Proteomes" id="UP000249645"/>
    </source>
</evidence>
<proteinExistence type="predicted"/>
<reference evidence="3 4" key="1">
    <citation type="submission" date="2017-11" db="EMBL/GenBank/DDBJ databases">
        <title>Infants hospitalized years apart are colonized by the same room-sourced microbial strains.</title>
        <authorList>
            <person name="Brooks B."/>
            <person name="Olm M.R."/>
            <person name="Firek B.A."/>
            <person name="Baker R."/>
            <person name="Thomas B.C."/>
            <person name="Morowitz M.J."/>
            <person name="Banfield J.F."/>
        </authorList>
    </citation>
    <scope>NUCLEOTIDE SEQUENCE [LARGE SCALE GENOMIC DNA]</scope>
    <source>
        <strain evidence="3">S2_009_000_R2_76</strain>
    </source>
</reference>